<protein>
    <submittedName>
        <fullName evidence="1">Uncharacterized protein</fullName>
    </submittedName>
</protein>
<sequence>MMKYSSIFIYQYIL</sequence>
<reference evidence="1" key="1">
    <citation type="submission" date="2014-09" db="EMBL/GenBank/DDBJ databases">
        <authorList>
            <person name="Magalhaes I.L.F."/>
            <person name="Oliveira U."/>
            <person name="Santos F.R."/>
            <person name="Vidigal T.H.D.A."/>
            <person name="Brescovit A.D."/>
            <person name="Santos A.J."/>
        </authorList>
    </citation>
    <scope>NUCLEOTIDE SEQUENCE</scope>
    <source>
        <tissue evidence="1">Shoot tissue taken approximately 20 cm above the soil surface</tissue>
    </source>
</reference>
<organism evidence="1">
    <name type="scientific">Arundo donax</name>
    <name type="common">Giant reed</name>
    <name type="synonym">Donax arundinaceus</name>
    <dbReference type="NCBI Taxonomy" id="35708"/>
    <lineage>
        <taxon>Eukaryota</taxon>
        <taxon>Viridiplantae</taxon>
        <taxon>Streptophyta</taxon>
        <taxon>Embryophyta</taxon>
        <taxon>Tracheophyta</taxon>
        <taxon>Spermatophyta</taxon>
        <taxon>Magnoliopsida</taxon>
        <taxon>Liliopsida</taxon>
        <taxon>Poales</taxon>
        <taxon>Poaceae</taxon>
        <taxon>PACMAD clade</taxon>
        <taxon>Arundinoideae</taxon>
        <taxon>Arundineae</taxon>
        <taxon>Arundo</taxon>
    </lineage>
</organism>
<dbReference type="EMBL" id="GBRH01278922">
    <property type="protein sequence ID" value="JAD18973.1"/>
    <property type="molecule type" value="Transcribed_RNA"/>
</dbReference>
<name>A0A0A8Y1L1_ARUDO</name>
<evidence type="ECO:0000313" key="1">
    <source>
        <dbReference type="EMBL" id="JAD18973.1"/>
    </source>
</evidence>
<proteinExistence type="predicted"/>
<reference evidence="1" key="2">
    <citation type="journal article" date="2015" name="Data Brief">
        <title>Shoot transcriptome of the giant reed, Arundo donax.</title>
        <authorList>
            <person name="Barrero R.A."/>
            <person name="Guerrero F.D."/>
            <person name="Moolhuijzen P."/>
            <person name="Goolsby J.A."/>
            <person name="Tidwell J."/>
            <person name="Bellgard S.E."/>
            <person name="Bellgard M.I."/>
        </authorList>
    </citation>
    <scope>NUCLEOTIDE SEQUENCE</scope>
    <source>
        <tissue evidence="1">Shoot tissue taken approximately 20 cm above the soil surface</tissue>
    </source>
</reference>
<accession>A0A0A8Y1L1</accession>